<dbReference type="InterPro" id="IPR001841">
    <property type="entry name" value="Znf_RING"/>
</dbReference>
<dbReference type="InterPro" id="IPR045072">
    <property type="entry name" value="MKRN-like"/>
</dbReference>
<reference evidence="7" key="1">
    <citation type="submission" date="2025-08" db="UniProtKB">
        <authorList>
            <consortium name="Ensembl"/>
        </authorList>
    </citation>
    <scope>IDENTIFICATION</scope>
</reference>
<evidence type="ECO:0000256" key="2">
    <source>
        <dbReference type="ARBA" id="ARBA00022723"/>
    </source>
</evidence>
<keyword evidence="1" id="KW-0808">Transferase</keyword>
<dbReference type="PROSITE" id="PS50089">
    <property type="entry name" value="ZF_RING_2"/>
    <property type="match status" value="1"/>
</dbReference>
<evidence type="ECO:0000256" key="4">
    <source>
        <dbReference type="ARBA" id="ARBA00022833"/>
    </source>
</evidence>
<dbReference type="GO" id="GO:0061630">
    <property type="term" value="F:ubiquitin protein ligase activity"/>
    <property type="evidence" value="ECO:0007669"/>
    <property type="project" value="InterPro"/>
</dbReference>
<dbReference type="Gene3D" id="3.30.40.10">
    <property type="entry name" value="Zinc/RING finger domain, C3HC4 (zinc finger)"/>
    <property type="match status" value="1"/>
</dbReference>
<dbReference type="InterPro" id="IPR013083">
    <property type="entry name" value="Znf_RING/FYVE/PHD"/>
</dbReference>
<organism evidence="7 8">
    <name type="scientific">Nothobranchius furzeri</name>
    <name type="common">Turquoise killifish</name>
    <dbReference type="NCBI Taxonomy" id="105023"/>
    <lineage>
        <taxon>Eukaryota</taxon>
        <taxon>Metazoa</taxon>
        <taxon>Chordata</taxon>
        <taxon>Craniata</taxon>
        <taxon>Vertebrata</taxon>
        <taxon>Euteleostomi</taxon>
        <taxon>Actinopterygii</taxon>
        <taxon>Neopterygii</taxon>
        <taxon>Teleostei</taxon>
        <taxon>Neoteleostei</taxon>
        <taxon>Acanthomorphata</taxon>
        <taxon>Ovalentaria</taxon>
        <taxon>Atherinomorphae</taxon>
        <taxon>Cyprinodontiformes</taxon>
        <taxon>Nothobranchiidae</taxon>
        <taxon>Nothobranchius</taxon>
    </lineage>
</organism>
<dbReference type="Ensembl" id="ENSNFUT00015040110.1">
    <property type="protein sequence ID" value="ENSNFUP00015038409.1"/>
    <property type="gene ID" value="ENSNFUG00015018547.1"/>
</dbReference>
<protein>
    <recommendedName>
        <fullName evidence="6">RING-type domain-containing protein</fullName>
    </recommendedName>
</protein>
<dbReference type="UniPathway" id="UPA00143"/>
<evidence type="ECO:0000313" key="7">
    <source>
        <dbReference type="Ensembl" id="ENSNFUP00015038409.1"/>
    </source>
</evidence>
<dbReference type="AlphaFoldDB" id="A0A8C6P4S7"/>
<dbReference type="PANTHER" id="PTHR11224:SF10">
    <property type="entry name" value="IP09428P-RELATED"/>
    <property type="match status" value="1"/>
</dbReference>
<evidence type="ECO:0000313" key="8">
    <source>
        <dbReference type="Proteomes" id="UP000694548"/>
    </source>
</evidence>
<reference evidence="7" key="2">
    <citation type="submission" date="2025-09" db="UniProtKB">
        <authorList>
            <consortium name="Ensembl"/>
        </authorList>
    </citation>
    <scope>IDENTIFICATION</scope>
</reference>
<dbReference type="InterPro" id="IPR017907">
    <property type="entry name" value="Znf_RING_CS"/>
</dbReference>
<evidence type="ECO:0000259" key="6">
    <source>
        <dbReference type="PROSITE" id="PS50089"/>
    </source>
</evidence>
<dbReference type="GO" id="GO:0008270">
    <property type="term" value="F:zinc ion binding"/>
    <property type="evidence" value="ECO:0007669"/>
    <property type="project" value="UniProtKB-KW"/>
</dbReference>
<keyword evidence="8" id="KW-1185">Reference proteome</keyword>
<dbReference type="PANTHER" id="PTHR11224">
    <property type="entry name" value="MAKORIN-RELATED"/>
    <property type="match status" value="1"/>
</dbReference>
<dbReference type="GO" id="GO:0000209">
    <property type="term" value="P:protein polyubiquitination"/>
    <property type="evidence" value="ECO:0007669"/>
    <property type="project" value="InterPro"/>
</dbReference>
<evidence type="ECO:0000256" key="3">
    <source>
        <dbReference type="ARBA" id="ARBA00022771"/>
    </source>
</evidence>
<dbReference type="Proteomes" id="UP000694548">
    <property type="component" value="Unassembled WGS sequence"/>
</dbReference>
<name>A0A8C6P4S7_NOTFU</name>
<evidence type="ECO:0000256" key="1">
    <source>
        <dbReference type="ARBA" id="ARBA00022679"/>
    </source>
</evidence>
<accession>A0A8C6P4S7</accession>
<feature type="domain" description="RING-type" evidence="6">
    <location>
        <begin position="118"/>
        <end position="149"/>
    </location>
</feature>
<evidence type="ECO:0000256" key="5">
    <source>
        <dbReference type="PROSITE-ProRule" id="PRU00175"/>
    </source>
</evidence>
<sequence>MWTRVDRLFVPKADVESLHSMECNSTGHYNNGIPLAITVDGGKLARYYVYLLFRYCISAAENRGIGGRCSGQRQLPLTDIPAGWLQTVAFSSHSSAPSIDFQSVSSGVQRVFAILPNCNHCFCLSCIRMWRRFKRDFPNITLKSCPLCRTVSYYFIPSTCWVEDAEKKRVLRRRYTDMLANTIPCCLYHHTNNSPLSESGMDFGQQWFGNGY</sequence>
<dbReference type="SUPFAM" id="SSF57850">
    <property type="entry name" value="RING/U-box"/>
    <property type="match status" value="1"/>
</dbReference>
<dbReference type="PROSITE" id="PS00518">
    <property type="entry name" value="ZF_RING_1"/>
    <property type="match status" value="1"/>
</dbReference>
<keyword evidence="4" id="KW-0862">Zinc</keyword>
<keyword evidence="2" id="KW-0479">Metal-binding</keyword>
<keyword evidence="3 5" id="KW-0863">Zinc-finger</keyword>
<proteinExistence type="predicted"/>